<evidence type="ECO:0000313" key="1">
    <source>
        <dbReference type="EMBL" id="MFC3706333.1"/>
    </source>
</evidence>
<dbReference type="InterPro" id="IPR014057">
    <property type="entry name" value="HI1420"/>
</dbReference>
<dbReference type="Gene3D" id="1.10.260.40">
    <property type="entry name" value="lambda repressor-like DNA-binding domains"/>
    <property type="match status" value="1"/>
</dbReference>
<comment type="caution">
    <text evidence="1">The sequence shown here is derived from an EMBL/GenBank/DDBJ whole genome shotgun (WGS) entry which is preliminary data.</text>
</comment>
<name>A0ABV7X6Q7_9HYPH</name>
<dbReference type="InterPro" id="IPR010982">
    <property type="entry name" value="Lambda_DNA-bd_dom_sf"/>
</dbReference>
<dbReference type="RefSeq" id="WP_380098469.1">
    <property type="nucleotide sequence ID" value="NZ_JBHRYD010000018.1"/>
</dbReference>
<protein>
    <submittedName>
        <fullName evidence="1">Addiction module antidote protein</fullName>
    </submittedName>
</protein>
<dbReference type="EMBL" id="JBHRYD010000018">
    <property type="protein sequence ID" value="MFC3706333.1"/>
    <property type="molecule type" value="Genomic_DNA"/>
</dbReference>
<dbReference type="SUPFAM" id="SSF47413">
    <property type="entry name" value="lambda repressor-like DNA-binding domains"/>
    <property type="match status" value="1"/>
</dbReference>
<keyword evidence="2" id="KW-1185">Reference proteome</keyword>
<dbReference type="NCBIfam" id="TIGR02684">
    <property type="entry name" value="dnstrm_HI1420"/>
    <property type="match status" value="1"/>
</dbReference>
<accession>A0ABV7X6Q7</accession>
<organism evidence="1 2">
    <name type="scientific">Devosia honganensis</name>
    <dbReference type="NCBI Taxonomy" id="1610527"/>
    <lineage>
        <taxon>Bacteria</taxon>
        <taxon>Pseudomonadati</taxon>
        <taxon>Pseudomonadota</taxon>
        <taxon>Alphaproteobacteria</taxon>
        <taxon>Hyphomicrobiales</taxon>
        <taxon>Devosiaceae</taxon>
        <taxon>Devosia</taxon>
    </lineage>
</organism>
<dbReference type="PANTHER" id="PTHR40275:SF1">
    <property type="entry name" value="SSL7038 PROTEIN"/>
    <property type="match status" value="1"/>
</dbReference>
<gene>
    <name evidence="1" type="ORF">ACFOOL_16420</name>
</gene>
<dbReference type="Proteomes" id="UP001595613">
    <property type="component" value="Unassembled WGS sequence"/>
</dbReference>
<reference evidence="2" key="1">
    <citation type="journal article" date="2019" name="Int. J. Syst. Evol. Microbiol.">
        <title>The Global Catalogue of Microorganisms (GCM) 10K type strain sequencing project: providing services to taxonomists for standard genome sequencing and annotation.</title>
        <authorList>
            <consortium name="The Broad Institute Genomics Platform"/>
            <consortium name="The Broad Institute Genome Sequencing Center for Infectious Disease"/>
            <person name="Wu L."/>
            <person name="Ma J."/>
        </authorList>
    </citation>
    <scope>NUCLEOTIDE SEQUENCE [LARGE SCALE GENOMIC DNA]</scope>
    <source>
        <strain evidence="2">KCTC 42281</strain>
    </source>
</reference>
<sequence>MVKLHKYDSAEYLTSDEAVLAYLQEAIDSDDPKMVSHALGVVARARGMTQIARDAGVSRESLYRTLSDEGNPEFGTVMKIVRAMGMKLAVAPADNGRCHAVA</sequence>
<evidence type="ECO:0000313" key="2">
    <source>
        <dbReference type="Proteomes" id="UP001595613"/>
    </source>
</evidence>
<dbReference type="Pfam" id="PF21716">
    <property type="entry name" value="dnstrm_HI1420"/>
    <property type="match status" value="1"/>
</dbReference>
<proteinExistence type="predicted"/>
<dbReference type="PANTHER" id="PTHR40275">
    <property type="entry name" value="SSL7038 PROTEIN"/>
    <property type="match status" value="1"/>
</dbReference>